<keyword evidence="4" id="KW-1185">Reference proteome</keyword>
<feature type="compositionally biased region" description="Basic residues" evidence="1">
    <location>
        <begin position="84"/>
        <end position="94"/>
    </location>
</feature>
<dbReference type="VEuPathDB" id="VectorBase:LLOJ006917"/>
<protein>
    <submittedName>
        <fullName evidence="2">Putative conserved secreted protein</fullName>
    </submittedName>
</protein>
<dbReference type="Proteomes" id="UP000092461">
    <property type="component" value="Unassembled WGS sequence"/>
</dbReference>
<accession>A0A1B0CPW8</accession>
<feature type="region of interest" description="Disordered" evidence="1">
    <location>
        <begin position="48"/>
        <end position="94"/>
    </location>
</feature>
<dbReference type="EMBL" id="GITU01003897">
    <property type="protein sequence ID" value="MBC1172600.1"/>
    <property type="molecule type" value="Transcribed_RNA"/>
</dbReference>
<dbReference type="EMBL" id="AJWK01022705">
    <property type="status" value="NOT_ANNOTATED_CDS"/>
    <property type="molecule type" value="Genomic_DNA"/>
</dbReference>
<organism evidence="3 4">
    <name type="scientific">Lutzomyia longipalpis</name>
    <name type="common">Sand fly</name>
    <dbReference type="NCBI Taxonomy" id="7200"/>
    <lineage>
        <taxon>Eukaryota</taxon>
        <taxon>Metazoa</taxon>
        <taxon>Ecdysozoa</taxon>
        <taxon>Arthropoda</taxon>
        <taxon>Hexapoda</taxon>
        <taxon>Insecta</taxon>
        <taxon>Pterygota</taxon>
        <taxon>Neoptera</taxon>
        <taxon>Endopterygota</taxon>
        <taxon>Diptera</taxon>
        <taxon>Nematocera</taxon>
        <taxon>Psychodoidea</taxon>
        <taxon>Psychodidae</taxon>
        <taxon>Lutzomyia</taxon>
        <taxon>Lutzomyia</taxon>
    </lineage>
</organism>
<dbReference type="EnsemblMetazoa" id="LLOJ006917-RA">
    <property type="protein sequence ID" value="LLOJ006917-PA"/>
    <property type="gene ID" value="LLOJ006917"/>
</dbReference>
<name>A0A1B0CPW8_LUTLO</name>
<dbReference type="VEuPathDB" id="VectorBase:LLONM1_009766"/>
<evidence type="ECO:0000313" key="2">
    <source>
        <dbReference type="EMBL" id="MBC1172600.1"/>
    </source>
</evidence>
<reference evidence="3" key="3">
    <citation type="submission" date="2020-05" db="UniProtKB">
        <authorList>
            <consortium name="EnsemblMetazoa"/>
        </authorList>
    </citation>
    <scope>IDENTIFICATION</scope>
    <source>
        <strain evidence="3">Jacobina</strain>
    </source>
</reference>
<evidence type="ECO:0000256" key="1">
    <source>
        <dbReference type="SAM" id="MobiDB-lite"/>
    </source>
</evidence>
<evidence type="ECO:0000313" key="3">
    <source>
        <dbReference type="EnsemblMetazoa" id="LLOJ006917-PA"/>
    </source>
</evidence>
<reference evidence="2" key="2">
    <citation type="journal article" date="2020" name="BMC">
        <title>Leishmania infection induces a limited differential gene expression in the sand fly midgut.</title>
        <authorList>
            <person name="Coutinho-Abreu I.V."/>
            <person name="Serafim T.D."/>
            <person name="Meneses C."/>
            <person name="Kamhawi S."/>
            <person name="Oliveira F."/>
            <person name="Valenzuela J.G."/>
        </authorList>
    </citation>
    <scope>NUCLEOTIDE SEQUENCE</scope>
    <source>
        <strain evidence="2">Jacobina</strain>
        <tissue evidence="2">Midgut</tissue>
    </source>
</reference>
<sequence>MVLFIFIATVSSAPVPADHAKIRIHVPVKHHTHFITKTLVKKILVPVKEPKKKHHSHRHYQEDDEDDWLDREDRGSRGGYHYPSPKKKKFHPFI</sequence>
<dbReference type="AlphaFoldDB" id="A0A1B0CPW8"/>
<evidence type="ECO:0000313" key="4">
    <source>
        <dbReference type="Proteomes" id="UP000092461"/>
    </source>
</evidence>
<proteinExistence type="predicted"/>
<reference evidence="4" key="1">
    <citation type="submission" date="2012-05" db="EMBL/GenBank/DDBJ databases">
        <title>Whole Genome Assembly of Lutzomyia longipalpis.</title>
        <authorList>
            <person name="Richards S."/>
            <person name="Qu C."/>
            <person name="Dillon R."/>
            <person name="Worley K."/>
            <person name="Scherer S."/>
            <person name="Batterton M."/>
            <person name="Taylor A."/>
            <person name="Hawes A."/>
            <person name="Hernandez B."/>
            <person name="Kovar C."/>
            <person name="Mandapat C."/>
            <person name="Pham C."/>
            <person name="Qu C."/>
            <person name="Jing C."/>
            <person name="Bess C."/>
            <person name="Bandaranaike D."/>
            <person name="Ngo D."/>
            <person name="Ongeri F."/>
            <person name="Arias F."/>
            <person name="Lara F."/>
            <person name="Weissenberger G."/>
            <person name="Kamau G."/>
            <person name="Han H."/>
            <person name="Shen H."/>
            <person name="Dinh H."/>
            <person name="Khalil I."/>
            <person name="Jones J."/>
            <person name="Shafer J."/>
            <person name="Jayaseelan J."/>
            <person name="Quiroz J."/>
            <person name="Blankenburg K."/>
            <person name="Nguyen L."/>
            <person name="Jackson L."/>
            <person name="Francisco L."/>
            <person name="Tang L.-Y."/>
            <person name="Pu L.-L."/>
            <person name="Perales L."/>
            <person name="Lorensuhewa L."/>
            <person name="Munidasa M."/>
            <person name="Coyle M."/>
            <person name="Taylor M."/>
            <person name="Puazo M."/>
            <person name="Firestine M."/>
            <person name="Scheel M."/>
            <person name="Javaid M."/>
            <person name="Wang M."/>
            <person name="Li M."/>
            <person name="Tabassum N."/>
            <person name="Saada N."/>
            <person name="Osuji N."/>
            <person name="Aqrawi P."/>
            <person name="Fu Q."/>
            <person name="Thornton R."/>
            <person name="Raj R."/>
            <person name="Goodspeed R."/>
            <person name="Mata R."/>
            <person name="Najjar R."/>
            <person name="Gubbala S."/>
            <person name="Lee S."/>
            <person name="Denson S."/>
            <person name="Patil S."/>
            <person name="Macmil S."/>
            <person name="Qi S."/>
            <person name="Matskevitch T."/>
            <person name="Palculict T."/>
            <person name="Mathew T."/>
            <person name="Vee V."/>
            <person name="Velamala V."/>
            <person name="Korchina V."/>
            <person name="Cai W."/>
            <person name="Liu W."/>
            <person name="Dai W."/>
            <person name="Zou X."/>
            <person name="Zhu Y."/>
            <person name="Zhang Y."/>
            <person name="Wu Y.-Q."/>
            <person name="Xin Y."/>
            <person name="Nazarath L."/>
            <person name="Kovar C."/>
            <person name="Han Y."/>
            <person name="Muzny D."/>
            <person name="Gibbs R."/>
        </authorList>
    </citation>
    <scope>NUCLEOTIDE SEQUENCE [LARGE SCALE GENOMIC DNA]</scope>
    <source>
        <strain evidence="4">Jacobina</strain>
    </source>
</reference>